<proteinExistence type="inferred from homology"/>
<dbReference type="Pfam" id="PF13091">
    <property type="entry name" value="PLDc_2"/>
    <property type="match status" value="2"/>
</dbReference>
<dbReference type="SUPFAM" id="SSF56024">
    <property type="entry name" value="Phospholipase D/nuclease"/>
    <property type="match status" value="2"/>
</dbReference>
<dbReference type="Proteomes" id="UP000288351">
    <property type="component" value="Unassembled WGS sequence"/>
</dbReference>
<evidence type="ECO:0000256" key="2">
    <source>
        <dbReference type="ARBA" id="ARBA00008664"/>
    </source>
</evidence>
<keyword evidence="7" id="KW-0732">Signal</keyword>
<comment type="similarity">
    <text evidence="2">Belongs to the phospholipase D family.</text>
</comment>
<dbReference type="AlphaFoldDB" id="A0A401QPU5"/>
<dbReference type="GO" id="GO:0004630">
    <property type="term" value="F:phospholipase D activity"/>
    <property type="evidence" value="ECO:0007669"/>
    <property type="project" value="UniProtKB-EC"/>
</dbReference>
<keyword evidence="5" id="KW-0442">Lipid degradation</keyword>
<evidence type="ECO:0000256" key="5">
    <source>
        <dbReference type="ARBA" id="ARBA00022963"/>
    </source>
</evidence>
<dbReference type="GO" id="GO:0016891">
    <property type="term" value="F:RNA endonuclease activity producing 5'-phosphomonoesters, hydrolytic mechanism"/>
    <property type="evidence" value="ECO:0007669"/>
    <property type="project" value="TreeGrafter"/>
</dbReference>
<organism evidence="9 10">
    <name type="scientific">Streptomyces noursei</name>
    <name type="common">Streptomyces albulus</name>
    <dbReference type="NCBI Taxonomy" id="1971"/>
    <lineage>
        <taxon>Bacteria</taxon>
        <taxon>Bacillati</taxon>
        <taxon>Actinomycetota</taxon>
        <taxon>Actinomycetes</taxon>
        <taxon>Kitasatosporales</taxon>
        <taxon>Streptomycetaceae</taxon>
        <taxon>Streptomyces</taxon>
    </lineage>
</organism>
<keyword evidence="6" id="KW-0443">Lipid metabolism</keyword>
<feature type="domain" description="Phospholipase D-like" evidence="8">
    <location>
        <begin position="81"/>
        <end position="192"/>
    </location>
</feature>
<feature type="domain" description="Phospholipase D-like" evidence="8">
    <location>
        <begin position="290"/>
        <end position="428"/>
    </location>
</feature>
<dbReference type="EMBL" id="BHXC01000001">
    <property type="protein sequence ID" value="GCB87420.1"/>
    <property type="molecule type" value="Genomic_DNA"/>
</dbReference>
<feature type="chain" id="PRO_5019521219" description="phospholipase D" evidence="7">
    <location>
        <begin position="40"/>
        <end position="448"/>
    </location>
</feature>
<evidence type="ECO:0000259" key="8">
    <source>
        <dbReference type="Pfam" id="PF13091"/>
    </source>
</evidence>
<protein>
    <recommendedName>
        <fullName evidence="3">phospholipase D</fullName>
        <ecNumber evidence="3">3.1.4.4</ecNumber>
    </recommendedName>
</protein>
<feature type="signal peptide" evidence="7">
    <location>
        <begin position="1"/>
        <end position="39"/>
    </location>
</feature>
<comment type="caution">
    <text evidence="9">The sequence shown here is derived from an EMBL/GenBank/DDBJ whole genome shotgun (WGS) entry which is preliminary data.</text>
</comment>
<evidence type="ECO:0000313" key="9">
    <source>
        <dbReference type="EMBL" id="GCB87420.1"/>
    </source>
</evidence>
<dbReference type="RefSeq" id="WP_016575589.1">
    <property type="nucleotide sequence ID" value="NZ_BHXC01000001.1"/>
</dbReference>
<evidence type="ECO:0000256" key="1">
    <source>
        <dbReference type="ARBA" id="ARBA00000798"/>
    </source>
</evidence>
<dbReference type="EC" id="3.1.4.4" evidence="3"/>
<evidence type="ECO:0000256" key="4">
    <source>
        <dbReference type="ARBA" id="ARBA00022801"/>
    </source>
</evidence>
<evidence type="ECO:0000256" key="3">
    <source>
        <dbReference type="ARBA" id="ARBA00012027"/>
    </source>
</evidence>
<dbReference type="Gene3D" id="3.30.870.10">
    <property type="entry name" value="Endonuclease Chain A"/>
    <property type="match status" value="2"/>
</dbReference>
<dbReference type="InterPro" id="IPR025202">
    <property type="entry name" value="PLD-like_dom"/>
</dbReference>
<evidence type="ECO:0000313" key="10">
    <source>
        <dbReference type="Proteomes" id="UP000288351"/>
    </source>
</evidence>
<comment type="catalytic activity">
    <reaction evidence="1">
        <text>a 1,2-diacyl-sn-glycero-3-phosphocholine + H2O = a 1,2-diacyl-sn-glycero-3-phosphate + choline + H(+)</text>
        <dbReference type="Rhea" id="RHEA:14445"/>
        <dbReference type="ChEBI" id="CHEBI:15354"/>
        <dbReference type="ChEBI" id="CHEBI:15377"/>
        <dbReference type="ChEBI" id="CHEBI:15378"/>
        <dbReference type="ChEBI" id="CHEBI:57643"/>
        <dbReference type="ChEBI" id="CHEBI:58608"/>
        <dbReference type="EC" id="3.1.4.4"/>
    </reaction>
</comment>
<dbReference type="PANTHER" id="PTHR43856">
    <property type="entry name" value="CARDIOLIPIN HYDROLASE"/>
    <property type="match status" value="1"/>
</dbReference>
<keyword evidence="4" id="KW-0378">Hydrolase</keyword>
<reference evidence="9 10" key="1">
    <citation type="journal article" date="2019" name="Microbiol. Resour. Announc.">
        <title>Draft Genome Sequence of the Most Traditional epsilon-Poly-l-Lysine Producer, Streptomyces albulus NBRC14147.</title>
        <authorList>
            <person name="Yamanaka K."/>
            <person name="Hamano Y."/>
        </authorList>
    </citation>
    <scope>NUCLEOTIDE SEQUENCE [LARGE SCALE GENOMIC DNA]</scope>
    <source>
        <strain evidence="9 10">NBRC 14147</strain>
    </source>
</reference>
<accession>A0A401QPU5</accession>
<evidence type="ECO:0000256" key="6">
    <source>
        <dbReference type="ARBA" id="ARBA00023098"/>
    </source>
</evidence>
<gene>
    <name evidence="9" type="ORF">SALB_00071</name>
</gene>
<name>A0A401QPU5_STRNR</name>
<dbReference type="GO" id="GO:0016042">
    <property type="term" value="P:lipid catabolic process"/>
    <property type="evidence" value="ECO:0007669"/>
    <property type="project" value="UniProtKB-KW"/>
</dbReference>
<dbReference type="PANTHER" id="PTHR43856:SF1">
    <property type="entry name" value="MITOCHONDRIAL CARDIOLIPIN HYDROLASE"/>
    <property type="match status" value="1"/>
</dbReference>
<evidence type="ECO:0000256" key="7">
    <source>
        <dbReference type="SAM" id="SignalP"/>
    </source>
</evidence>
<dbReference type="InterPro" id="IPR051406">
    <property type="entry name" value="PLD_domain"/>
</dbReference>
<sequence>MPLPISPAPRLRRMPVRAAGALAWCVAAALLAPASGARAAAATASAQTAAAGASAVFSSPAAPAGIKNRLLDLIGRTAPGADIRVAMYIFNDTDISTALNAAADRGAHVKVVVDSISGQSSTHYAAFAALKSHLGSSTSANSYAVSCPAKRGCIGNATNGASINHNKFFLFSKLNDGTTDVVLQSSENLDARPSVGGYGAWNSATQINANSGLYNGYASYHSDLAAMKTNNNYYRTAESANAKAYFFPEASQNPDWPSEPTTDAVINRLNGVVCKGNTPGWGTEDGRTVVRVGMNLFSRYEIAKKLQSLDQEGCWVEVLHQLPKGYASEGPTGSTRKTQAALTAPFNAYNGPVVHTFPESANDATPFHSKFLLVKGGYDDGSAKMKDRKILWTGSHNYTFNSLRYSDEAFVKLEDSSVYDAYETFFKSALPNATCTWVQGTWTPSNCS</sequence>